<dbReference type="NCBIfam" id="TIGR00046">
    <property type="entry name" value="RsmE family RNA methyltransferase"/>
    <property type="match status" value="1"/>
</dbReference>
<evidence type="ECO:0000256" key="9">
    <source>
        <dbReference type="ARBA" id="ARBA00047944"/>
    </source>
</evidence>
<keyword evidence="5 10" id="KW-0489">Methyltransferase</keyword>
<proteinExistence type="inferred from homology"/>
<name>A0A521C6U1_9SPHI</name>
<dbReference type="RefSeq" id="WP_142602665.1">
    <property type="nucleotide sequence ID" value="NZ_FXSZ01000003.1"/>
</dbReference>
<dbReference type="GO" id="GO:0070042">
    <property type="term" value="F:rRNA (uridine-N3-)-methyltransferase activity"/>
    <property type="evidence" value="ECO:0007669"/>
    <property type="project" value="TreeGrafter"/>
</dbReference>
<dbReference type="SUPFAM" id="SSF75217">
    <property type="entry name" value="alpha/beta knot"/>
    <property type="match status" value="1"/>
</dbReference>
<evidence type="ECO:0000256" key="6">
    <source>
        <dbReference type="ARBA" id="ARBA00022679"/>
    </source>
</evidence>
<comment type="similarity">
    <text evidence="2 10">Belongs to the RNA methyltransferase RsmE family.</text>
</comment>
<comment type="catalytic activity">
    <reaction evidence="9 10">
        <text>uridine(1498) in 16S rRNA + S-adenosyl-L-methionine = N(3)-methyluridine(1498) in 16S rRNA + S-adenosyl-L-homocysteine + H(+)</text>
        <dbReference type="Rhea" id="RHEA:42920"/>
        <dbReference type="Rhea" id="RHEA-COMP:10283"/>
        <dbReference type="Rhea" id="RHEA-COMP:10284"/>
        <dbReference type="ChEBI" id="CHEBI:15378"/>
        <dbReference type="ChEBI" id="CHEBI:57856"/>
        <dbReference type="ChEBI" id="CHEBI:59789"/>
        <dbReference type="ChEBI" id="CHEBI:65315"/>
        <dbReference type="ChEBI" id="CHEBI:74502"/>
        <dbReference type="EC" id="2.1.1.193"/>
    </reaction>
</comment>
<dbReference type="PANTHER" id="PTHR30027:SF3">
    <property type="entry name" value="16S RRNA (URACIL(1498)-N(3))-METHYLTRANSFERASE"/>
    <property type="match status" value="1"/>
</dbReference>
<evidence type="ECO:0000313" key="13">
    <source>
        <dbReference type="EMBL" id="SMO55085.1"/>
    </source>
</evidence>
<accession>A0A521C6U1</accession>
<keyword evidence="6 10" id="KW-0808">Transferase</keyword>
<dbReference type="AlphaFoldDB" id="A0A521C6U1"/>
<dbReference type="InterPro" id="IPR046886">
    <property type="entry name" value="RsmE_MTase_dom"/>
</dbReference>
<dbReference type="InterPro" id="IPR029026">
    <property type="entry name" value="tRNA_m1G_MTases_N"/>
</dbReference>
<dbReference type="InterPro" id="IPR015947">
    <property type="entry name" value="PUA-like_sf"/>
</dbReference>
<evidence type="ECO:0000256" key="7">
    <source>
        <dbReference type="ARBA" id="ARBA00022691"/>
    </source>
</evidence>
<dbReference type="CDD" id="cd18084">
    <property type="entry name" value="RsmE-like"/>
    <property type="match status" value="1"/>
</dbReference>
<keyword evidence="3 10" id="KW-0963">Cytoplasm</keyword>
<dbReference type="SUPFAM" id="SSF88697">
    <property type="entry name" value="PUA domain-like"/>
    <property type="match status" value="1"/>
</dbReference>
<evidence type="ECO:0000313" key="14">
    <source>
        <dbReference type="Proteomes" id="UP000315971"/>
    </source>
</evidence>
<dbReference type="InterPro" id="IPR046887">
    <property type="entry name" value="RsmE_PUA-like"/>
</dbReference>
<dbReference type="InterPro" id="IPR006700">
    <property type="entry name" value="RsmE"/>
</dbReference>
<evidence type="ECO:0000256" key="1">
    <source>
        <dbReference type="ARBA" id="ARBA00004496"/>
    </source>
</evidence>
<evidence type="ECO:0000256" key="4">
    <source>
        <dbReference type="ARBA" id="ARBA00022552"/>
    </source>
</evidence>
<dbReference type="GO" id="GO:0005737">
    <property type="term" value="C:cytoplasm"/>
    <property type="evidence" value="ECO:0007669"/>
    <property type="project" value="UniProtKB-SubCell"/>
</dbReference>
<evidence type="ECO:0000256" key="3">
    <source>
        <dbReference type="ARBA" id="ARBA00022490"/>
    </source>
</evidence>
<dbReference type="GO" id="GO:0070475">
    <property type="term" value="P:rRNA base methylation"/>
    <property type="evidence" value="ECO:0007669"/>
    <property type="project" value="TreeGrafter"/>
</dbReference>
<feature type="domain" description="Ribosomal RNA small subunit methyltransferase E methyltransferase" evidence="11">
    <location>
        <begin position="72"/>
        <end position="228"/>
    </location>
</feature>
<evidence type="ECO:0000256" key="2">
    <source>
        <dbReference type="ARBA" id="ARBA00005528"/>
    </source>
</evidence>
<organism evidence="13 14">
    <name type="scientific">Solitalea koreensis</name>
    <dbReference type="NCBI Taxonomy" id="543615"/>
    <lineage>
        <taxon>Bacteria</taxon>
        <taxon>Pseudomonadati</taxon>
        <taxon>Bacteroidota</taxon>
        <taxon>Sphingobacteriia</taxon>
        <taxon>Sphingobacteriales</taxon>
        <taxon>Sphingobacteriaceae</taxon>
        <taxon>Solitalea</taxon>
    </lineage>
</organism>
<dbReference type="Pfam" id="PF20260">
    <property type="entry name" value="PUA_4"/>
    <property type="match status" value="1"/>
</dbReference>
<evidence type="ECO:0000256" key="5">
    <source>
        <dbReference type="ARBA" id="ARBA00022603"/>
    </source>
</evidence>
<dbReference type="Proteomes" id="UP000315971">
    <property type="component" value="Unassembled WGS sequence"/>
</dbReference>
<dbReference type="Gene3D" id="2.40.240.20">
    <property type="entry name" value="Hypothetical PUA domain-like, domain 1"/>
    <property type="match status" value="1"/>
</dbReference>
<feature type="domain" description="Ribosomal RNA small subunit methyltransferase E PUA-like" evidence="12">
    <location>
        <begin position="16"/>
        <end position="63"/>
    </location>
</feature>
<keyword evidence="4 10" id="KW-0698">rRNA processing</keyword>
<reference evidence="13 14" key="1">
    <citation type="submission" date="2017-05" db="EMBL/GenBank/DDBJ databases">
        <authorList>
            <person name="Varghese N."/>
            <person name="Submissions S."/>
        </authorList>
    </citation>
    <scope>NUCLEOTIDE SEQUENCE [LARGE SCALE GENOMIC DNA]</scope>
    <source>
        <strain evidence="13 14">DSM 21342</strain>
    </source>
</reference>
<evidence type="ECO:0000259" key="11">
    <source>
        <dbReference type="Pfam" id="PF04452"/>
    </source>
</evidence>
<evidence type="ECO:0000259" key="12">
    <source>
        <dbReference type="Pfam" id="PF20260"/>
    </source>
</evidence>
<evidence type="ECO:0000256" key="10">
    <source>
        <dbReference type="PIRNR" id="PIRNR015601"/>
    </source>
</evidence>
<gene>
    <name evidence="13" type="ORF">SAMN06265350_103272</name>
</gene>
<dbReference type="NCBIfam" id="NF008702">
    <property type="entry name" value="PRK11713.6-1"/>
    <property type="match status" value="1"/>
</dbReference>
<protein>
    <recommendedName>
        <fullName evidence="10">Ribosomal RNA small subunit methyltransferase E</fullName>
        <ecNumber evidence="10">2.1.1.193</ecNumber>
    </recommendedName>
</protein>
<evidence type="ECO:0000256" key="8">
    <source>
        <dbReference type="ARBA" id="ARBA00025699"/>
    </source>
</evidence>
<dbReference type="EC" id="2.1.1.193" evidence="10"/>
<dbReference type="Pfam" id="PF04452">
    <property type="entry name" value="Methyltrans_RNA"/>
    <property type="match status" value="1"/>
</dbReference>
<dbReference type="PIRSF" id="PIRSF015601">
    <property type="entry name" value="MTase_slr0722"/>
    <property type="match status" value="1"/>
</dbReference>
<keyword evidence="7 10" id="KW-0949">S-adenosyl-L-methionine</keyword>
<sequence>MHLFFTPDISADFYQLSEEESKHCVRVLRLVKSDIVFLIDGKGGLYKTEIIDDHPKRCILKVLEKRSEYGKRPFKLHVAIAPTKNMDRLEWFLEKITEIGVDEITPLICQRSERRELKIDRLQKIIVAAMKQSLKAYQPVLNEPLEFRKLINSASESQKLIAHCLETDRKSLSQEYRRGENVLILIGPEGDFSPEEIEAALKSDFKAVTLGNSRLRTETAGVVACAQLNFMNE</sequence>
<comment type="function">
    <text evidence="8 10">Specifically methylates the N3 position of the uracil ring of uridine 1498 (m3U1498) in 16S rRNA. Acts on the fully assembled 30S ribosomal subunit.</text>
</comment>
<dbReference type="PANTHER" id="PTHR30027">
    <property type="entry name" value="RIBOSOMAL RNA SMALL SUBUNIT METHYLTRANSFERASE E"/>
    <property type="match status" value="1"/>
</dbReference>
<keyword evidence="14" id="KW-1185">Reference proteome</keyword>
<dbReference type="Gene3D" id="3.40.1280.10">
    <property type="match status" value="1"/>
</dbReference>
<dbReference type="InterPro" id="IPR029028">
    <property type="entry name" value="Alpha/beta_knot_MTases"/>
</dbReference>
<dbReference type="OrthoDB" id="9815641at2"/>
<dbReference type="EMBL" id="FXSZ01000003">
    <property type="protein sequence ID" value="SMO55085.1"/>
    <property type="molecule type" value="Genomic_DNA"/>
</dbReference>
<comment type="subcellular location">
    <subcellularLocation>
        <location evidence="1 10">Cytoplasm</location>
    </subcellularLocation>
</comment>